<dbReference type="Gene3D" id="3.40.50.300">
    <property type="entry name" value="P-loop containing nucleotide triphosphate hydrolases"/>
    <property type="match status" value="1"/>
</dbReference>
<keyword evidence="4" id="KW-0520">NAD</keyword>
<evidence type="ECO:0000256" key="5">
    <source>
        <dbReference type="SAM" id="MobiDB-lite"/>
    </source>
</evidence>
<dbReference type="PRINTS" id="PR00364">
    <property type="entry name" value="DISEASERSIST"/>
</dbReference>
<evidence type="ECO:0000256" key="3">
    <source>
        <dbReference type="ARBA" id="ARBA00022821"/>
    </source>
</evidence>
<feature type="region of interest" description="Disordered" evidence="5">
    <location>
        <begin position="1578"/>
        <end position="1639"/>
    </location>
</feature>
<dbReference type="GO" id="GO:0007165">
    <property type="term" value="P:signal transduction"/>
    <property type="evidence" value="ECO:0007669"/>
    <property type="project" value="InterPro"/>
</dbReference>
<evidence type="ECO:0000259" key="7">
    <source>
        <dbReference type="PROSITE" id="PS50104"/>
    </source>
</evidence>
<keyword evidence="6" id="KW-1133">Transmembrane helix</keyword>
<reference evidence="8 9" key="1">
    <citation type="journal article" date="2016" name="G3 (Bethesda)">
        <title>First Draft Assembly and Annotation of the Genome of a California Endemic Oak Quercus lobata Nee (Fagaceae).</title>
        <authorList>
            <person name="Sork V.L."/>
            <person name="Fitz-Gibbon S.T."/>
            <person name="Puiu D."/>
            <person name="Crepeau M."/>
            <person name="Gugger P.F."/>
            <person name="Sherman R."/>
            <person name="Stevens K."/>
            <person name="Langley C.H."/>
            <person name="Pellegrini M."/>
            <person name="Salzberg S.L."/>
        </authorList>
    </citation>
    <scope>NUCLEOTIDE SEQUENCE [LARGE SCALE GENOMIC DNA]</scope>
    <source>
        <strain evidence="8 9">cv. SW786</strain>
    </source>
</reference>
<name>A0A7N2L9D9_QUELO</name>
<dbReference type="Gene3D" id="3.80.10.10">
    <property type="entry name" value="Ribonuclease Inhibitor"/>
    <property type="match status" value="2"/>
</dbReference>
<dbReference type="InterPro" id="IPR027417">
    <property type="entry name" value="P-loop_NTPase"/>
</dbReference>
<organism evidence="8 9">
    <name type="scientific">Quercus lobata</name>
    <name type="common">Valley oak</name>
    <dbReference type="NCBI Taxonomy" id="97700"/>
    <lineage>
        <taxon>Eukaryota</taxon>
        <taxon>Viridiplantae</taxon>
        <taxon>Streptophyta</taxon>
        <taxon>Embryophyta</taxon>
        <taxon>Tracheophyta</taxon>
        <taxon>Spermatophyta</taxon>
        <taxon>Magnoliopsida</taxon>
        <taxon>eudicotyledons</taxon>
        <taxon>Gunneridae</taxon>
        <taxon>Pentapetalae</taxon>
        <taxon>rosids</taxon>
        <taxon>fabids</taxon>
        <taxon>Fagales</taxon>
        <taxon>Fagaceae</taxon>
        <taxon>Quercus</taxon>
    </lineage>
</organism>
<dbReference type="SUPFAM" id="SSF52058">
    <property type="entry name" value="L domain-like"/>
    <property type="match status" value="1"/>
</dbReference>
<dbReference type="Gramene" id="QL03p063806:mrna">
    <property type="protein sequence ID" value="QL03p063806:mrna"/>
    <property type="gene ID" value="QL03p063806"/>
</dbReference>
<dbReference type="Pfam" id="PF00931">
    <property type="entry name" value="NB-ARC"/>
    <property type="match status" value="1"/>
</dbReference>
<dbReference type="InterPro" id="IPR044974">
    <property type="entry name" value="Disease_R_plants"/>
</dbReference>
<evidence type="ECO:0000313" key="9">
    <source>
        <dbReference type="Proteomes" id="UP000594261"/>
    </source>
</evidence>
<keyword evidence="1" id="KW-0433">Leucine-rich repeat</keyword>
<dbReference type="InterPro" id="IPR032675">
    <property type="entry name" value="LRR_dom_sf"/>
</dbReference>
<dbReference type="FunFam" id="3.40.50.10140:FF:000007">
    <property type="entry name" value="Disease resistance protein (TIR-NBS-LRR class)"/>
    <property type="match status" value="1"/>
</dbReference>
<dbReference type="SUPFAM" id="SSF52200">
    <property type="entry name" value="Toll/Interleukin receptor TIR domain"/>
    <property type="match status" value="1"/>
</dbReference>
<keyword evidence="3" id="KW-0611">Plant defense</keyword>
<reference evidence="8" key="2">
    <citation type="submission" date="2021-01" db="UniProtKB">
        <authorList>
            <consortium name="EnsemblPlants"/>
        </authorList>
    </citation>
    <scope>IDENTIFICATION</scope>
</reference>
<evidence type="ECO:0000256" key="6">
    <source>
        <dbReference type="SAM" id="Phobius"/>
    </source>
</evidence>
<protein>
    <recommendedName>
        <fullName evidence="7">TIR domain-containing protein</fullName>
    </recommendedName>
</protein>
<dbReference type="Gene3D" id="3.40.50.10140">
    <property type="entry name" value="Toll/interleukin-1 receptor homology (TIR) domain"/>
    <property type="match status" value="1"/>
</dbReference>
<evidence type="ECO:0000256" key="1">
    <source>
        <dbReference type="ARBA" id="ARBA00022614"/>
    </source>
</evidence>
<dbReference type="PANTHER" id="PTHR11017">
    <property type="entry name" value="LEUCINE-RICH REPEAT-CONTAINING PROTEIN"/>
    <property type="match status" value="1"/>
</dbReference>
<dbReference type="PROSITE" id="PS50104">
    <property type="entry name" value="TIR"/>
    <property type="match status" value="1"/>
</dbReference>
<dbReference type="Pfam" id="PF23286">
    <property type="entry name" value="LRR_13"/>
    <property type="match status" value="1"/>
</dbReference>
<dbReference type="GO" id="GO:0006952">
    <property type="term" value="P:defense response"/>
    <property type="evidence" value="ECO:0007669"/>
    <property type="project" value="InterPro"/>
</dbReference>
<feature type="compositionally biased region" description="Basic and acidic residues" evidence="5">
    <location>
        <begin position="1610"/>
        <end position="1619"/>
    </location>
</feature>
<dbReference type="InterPro" id="IPR000157">
    <property type="entry name" value="TIR_dom"/>
</dbReference>
<dbReference type="Pfam" id="PF23282">
    <property type="entry name" value="WHD_ROQ1"/>
    <property type="match status" value="1"/>
</dbReference>
<dbReference type="InterPro" id="IPR035897">
    <property type="entry name" value="Toll_tir_struct_dom_sf"/>
</dbReference>
<accession>A0A7N2L9D9</accession>
<dbReference type="InterPro" id="IPR042197">
    <property type="entry name" value="Apaf_helical"/>
</dbReference>
<evidence type="ECO:0000256" key="2">
    <source>
        <dbReference type="ARBA" id="ARBA00022737"/>
    </source>
</evidence>
<dbReference type="EMBL" id="LRBV02000003">
    <property type="status" value="NOT_ANNOTATED_CDS"/>
    <property type="molecule type" value="Genomic_DNA"/>
</dbReference>
<dbReference type="SUPFAM" id="SSF52540">
    <property type="entry name" value="P-loop containing nucleoside triphosphate hydrolases"/>
    <property type="match status" value="1"/>
</dbReference>
<keyword evidence="9" id="KW-1185">Reference proteome</keyword>
<keyword evidence="2" id="KW-0677">Repeat</keyword>
<dbReference type="PANTHER" id="PTHR11017:SF570">
    <property type="entry name" value="DISEASE RESISTANCE PROTEIN (TIR-NBS CLASS)-RELATED"/>
    <property type="match status" value="1"/>
</dbReference>
<keyword evidence="6" id="KW-0472">Membrane</keyword>
<dbReference type="Gene3D" id="1.10.8.430">
    <property type="entry name" value="Helical domain of apoptotic protease-activating factors"/>
    <property type="match status" value="1"/>
</dbReference>
<dbReference type="InterPro" id="IPR058192">
    <property type="entry name" value="WHD_ROQ1-like"/>
</dbReference>
<dbReference type="Proteomes" id="UP000594261">
    <property type="component" value="Chromosome 3"/>
</dbReference>
<dbReference type="GO" id="GO:0043531">
    <property type="term" value="F:ADP binding"/>
    <property type="evidence" value="ECO:0007669"/>
    <property type="project" value="InterPro"/>
</dbReference>
<feature type="domain" description="TIR" evidence="7">
    <location>
        <begin position="272"/>
        <end position="446"/>
    </location>
</feature>
<feature type="transmembrane region" description="Helical" evidence="6">
    <location>
        <begin position="15"/>
        <end position="36"/>
    </location>
</feature>
<dbReference type="EnsemblPlants" id="QL03p063806:mrna">
    <property type="protein sequence ID" value="QL03p063806:mrna"/>
    <property type="gene ID" value="QL03p063806"/>
</dbReference>
<dbReference type="InParanoid" id="A0A7N2L9D9"/>
<sequence length="1654" mass="188107">MYCGKSDQICRLSAILPPLLLLCFFFTATAAAVLLFLRRPAVVTGSSSSPLRLLLLLRRCWCWFTMTVIDIILYYGGPLSNANASEGLPFEGLGIKCYYTQIDHRLKTLNDLKMIAMEELCVNPTLHDIQIIFRSPHEVLKDRINYKYMAIEADKHVKIMFDKMERIAQVSAIELYIMLELRAKVGAEEIQQTTTSLQVTVPDAQYDCGETNANNAISVQNIMITIPAYTFPALSFSANTRTNMEQRTIVQIPSMASLNNEGASFSSSTRQWEYAVFLSFRGEDTREGFTSHLYKALCNKGINTFIDDIDLPRGEEISEKLIQAIKNSSILVIVFSENYAESKWCLDELAEIVECREKDQEVQIRPIFFNVDPSKIRNQDGNFGIALANHEKKFKNNKDKDKVQRWRDALKKAANASGWHYKKGCAPYKSESDFIQNIVEEISNAKLNWMPLYVAKYPVGINSRAEAIESLLDIGLDEVCMVGMYGLPGVGKTTIAKAVYNKIAKHFDGSSFLENVREKLRTNASIIKLQKQLLNDISRDGKWKVGNSSKGITLIEETLRCKKVLLILDDVDDSTPIKNFLGKCNWFAPGSRAIITLRDRHLLTALKENVCTTYKVKEFEVEQLNKHEALQLFKEHAFPRNKPHDEDYSKLATKFIDFANGLPLALEIIARDLCGRPKTEWESALDMYKKIPKEDIQKKLQVSYDGLQDTEKDIFLDIACFFKGWDKGYVVKILDACELYPGFGIPRLVDKCLIIIDRYGRLSMHDLIQQMGREVVRQQAPNILGKRSRLFCYKDSLEVVTRNKGSKKIRGIMLHSPQPVKVQLHMEAFRKMENLKFLIVENVHICEPLEFLPNSLIFLMWPNYPFHWPSEYFPEQLVAIEMPHSRIRLPKLITQERPLENLINANLSGCEFITESPKLWAPNLESLELAGCVNLVKLTELGAPNLEYLDLSGCENLVEIDECFGSLEKLTEWVLDGCSKLQILPSQLRLKSLHWFDLSNCSSLEKLPNFHPEMECLNTLELEGSGIREVPSSIEHLTKLETLSLAECKNLGDLPDSIYKLQQLQYFHTPTAKLRPTCDSFDGSSGYGFVNMTHLYLLGYEGIIELDLLMKPDYFPELIELDLSETNIVTIPESISRFPRLIELYAKKCKLLREIQGLPQSIRSVDVDGSMLLNTSPSGLFNQVIGIIGILPNRVCGSARSNKLMDLQFSNNLPSETRATEKVEFWRESFAGFHRFGSDISFSGTEMLKWFNHRSVDNSIFFFVGRNFPKLVVCIVPGPEGFDGFVEISINGYENREYESINLPRRYSCSQYLFSLTQWSLLQRHLNESNPTDQNRVKVSIRYKSYYTYPPPEDDAINKWGVHLTRMVAVEVTGRPQISFCLGCELCLTHSGFGGATRDSNFSSIQLSVLDENELSNCINRGLEHWFQSNFQLIPNLYTNSDWIGIALFATFTVHKHRTLILDNSATEISHGFSCSLRSDMGNWTVSNKHCITESEHNKFIWLKQCKIMHVPHARFSDKLNCSNLLTALFGSDSQDLMVQNCGYILVYQQNVGELVQTLVQCSTMFSDNSDLIHQFTAHQSRTKQQSHDDDNVKRETSGTGGSSGTLRGLQEKIKQQSHDDDDEDEGETSGIGGSNGTLRVPHYQEKVCVTCYQ</sequence>
<dbReference type="Pfam" id="PF01582">
    <property type="entry name" value="TIR"/>
    <property type="match status" value="1"/>
</dbReference>
<proteinExistence type="predicted"/>
<dbReference type="InterPro" id="IPR058546">
    <property type="entry name" value="RPS4B/Roq1-like_LRR"/>
</dbReference>
<keyword evidence="6" id="KW-0812">Transmembrane</keyword>
<feature type="compositionally biased region" description="Basic and acidic residues" evidence="5">
    <location>
        <begin position="1586"/>
        <end position="1597"/>
    </location>
</feature>
<evidence type="ECO:0000313" key="8">
    <source>
        <dbReference type="EnsemblPlants" id="QL03p063806:mrna"/>
    </source>
</evidence>
<evidence type="ECO:0000256" key="4">
    <source>
        <dbReference type="ARBA" id="ARBA00023027"/>
    </source>
</evidence>
<dbReference type="SMART" id="SM00255">
    <property type="entry name" value="TIR"/>
    <property type="match status" value="1"/>
</dbReference>
<dbReference type="InterPro" id="IPR002182">
    <property type="entry name" value="NB-ARC"/>
</dbReference>